<dbReference type="EMBL" id="VDEP01000110">
    <property type="protein sequence ID" value="KAA1130319.1"/>
    <property type="molecule type" value="Genomic_DNA"/>
</dbReference>
<dbReference type="AlphaFoldDB" id="A0A5B0LQC7"/>
<sequence>MFLKTSLSIETEAFTFSDFISMTELLSQSEGKVLGLIFLRLVGFEVLEVFKPFNERLKPVA</sequence>
<evidence type="ECO:0000313" key="2">
    <source>
        <dbReference type="EMBL" id="KAA1130319.1"/>
    </source>
</evidence>
<gene>
    <name evidence="1" type="ORF">PGT21_019102</name>
    <name evidence="2" type="ORF">PGTUg99_016110</name>
</gene>
<keyword evidence="3" id="KW-1185">Reference proteome</keyword>
<evidence type="ECO:0000313" key="3">
    <source>
        <dbReference type="Proteomes" id="UP000324748"/>
    </source>
</evidence>
<name>A0A5B0LQC7_PUCGR</name>
<comment type="caution">
    <text evidence="1">The sequence shown here is derived from an EMBL/GenBank/DDBJ whole genome shotgun (WGS) entry which is preliminary data.</text>
</comment>
<dbReference type="Proteomes" id="UP000324748">
    <property type="component" value="Unassembled WGS sequence"/>
</dbReference>
<organism evidence="1 3">
    <name type="scientific">Puccinia graminis f. sp. tritici</name>
    <dbReference type="NCBI Taxonomy" id="56615"/>
    <lineage>
        <taxon>Eukaryota</taxon>
        <taxon>Fungi</taxon>
        <taxon>Dikarya</taxon>
        <taxon>Basidiomycota</taxon>
        <taxon>Pucciniomycotina</taxon>
        <taxon>Pucciniomycetes</taxon>
        <taxon>Pucciniales</taxon>
        <taxon>Pucciniaceae</taxon>
        <taxon>Puccinia</taxon>
    </lineage>
</organism>
<accession>A0A5B0LQC7</accession>
<protein>
    <submittedName>
        <fullName evidence="1">Uncharacterized protein</fullName>
    </submittedName>
</protein>
<evidence type="ECO:0000313" key="4">
    <source>
        <dbReference type="Proteomes" id="UP000325313"/>
    </source>
</evidence>
<dbReference type="EMBL" id="VSWC01000196">
    <property type="protein sequence ID" value="KAA1066040.1"/>
    <property type="molecule type" value="Genomic_DNA"/>
</dbReference>
<reference evidence="3 4" key="1">
    <citation type="submission" date="2019-05" db="EMBL/GenBank/DDBJ databases">
        <title>Emergence of the Ug99 lineage of the wheat stem rust pathogen through somatic hybridization.</title>
        <authorList>
            <person name="Li F."/>
            <person name="Upadhyaya N.M."/>
            <person name="Sperschneider J."/>
            <person name="Matny O."/>
            <person name="Nguyen-Phuc H."/>
            <person name="Mago R."/>
            <person name="Raley C."/>
            <person name="Miller M.E."/>
            <person name="Silverstein K.A.T."/>
            <person name="Henningsen E."/>
            <person name="Hirsch C.D."/>
            <person name="Visser B."/>
            <person name="Pretorius Z.A."/>
            <person name="Steffenson B.J."/>
            <person name="Schwessinger B."/>
            <person name="Dodds P.N."/>
            <person name="Figueroa M."/>
        </authorList>
    </citation>
    <scope>NUCLEOTIDE SEQUENCE [LARGE SCALE GENOMIC DNA]</scope>
    <source>
        <strain evidence="1">21-0</strain>
        <strain evidence="2 4">Ug99</strain>
    </source>
</reference>
<proteinExistence type="predicted"/>
<dbReference type="Proteomes" id="UP000325313">
    <property type="component" value="Unassembled WGS sequence"/>
</dbReference>
<evidence type="ECO:0000313" key="1">
    <source>
        <dbReference type="EMBL" id="KAA1066040.1"/>
    </source>
</evidence>